<evidence type="ECO:0000313" key="11">
    <source>
        <dbReference type="Proteomes" id="UP000261540"/>
    </source>
</evidence>
<dbReference type="GO" id="GO:0004867">
    <property type="term" value="F:serine-type endopeptidase inhibitor activity"/>
    <property type="evidence" value="ECO:0007669"/>
    <property type="project" value="UniProtKB-KW"/>
</dbReference>
<dbReference type="SMART" id="SM01419">
    <property type="entry name" value="Thiol-ester_cl"/>
    <property type="match status" value="1"/>
</dbReference>
<dbReference type="InterPro" id="IPR009048">
    <property type="entry name" value="A-macroglobulin_rcpt-bd"/>
</dbReference>
<keyword evidence="11" id="KW-1185">Reference proteome</keyword>
<feature type="domain" description="Alpha-macroglobulin receptor-binding" evidence="9">
    <location>
        <begin position="758"/>
        <end position="842"/>
    </location>
</feature>
<dbReference type="Gene3D" id="2.60.40.690">
    <property type="entry name" value="Alpha-macroglobulin, receptor-binding domain"/>
    <property type="match status" value="1"/>
</dbReference>
<name>A0A3B3Q3Y7_9TELE</name>
<dbReference type="SMART" id="SM01360">
    <property type="entry name" value="A2M"/>
    <property type="match status" value="1"/>
</dbReference>
<dbReference type="GO" id="GO:0005615">
    <property type="term" value="C:extracellular space"/>
    <property type="evidence" value="ECO:0007669"/>
    <property type="project" value="InterPro"/>
</dbReference>
<dbReference type="Pfam" id="PF07678">
    <property type="entry name" value="TED_complement"/>
    <property type="match status" value="1"/>
</dbReference>
<evidence type="ECO:0000259" key="9">
    <source>
        <dbReference type="SMART" id="SM01361"/>
    </source>
</evidence>
<dbReference type="SMART" id="SM01361">
    <property type="entry name" value="A2M_recep"/>
    <property type="match status" value="1"/>
</dbReference>
<dbReference type="FunFam" id="1.50.10.20:FF:000001">
    <property type="entry name" value="CD109 isoform 1"/>
    <property type="match status" value="1"/>
</dbReference>
<dbReference type="Pfam" id="PF07703">
    <property type="entry name" value="A2M_BRD"/>
    <property type="match status" value="1"/>
</dbReference>
<dbReference type="GeneTree" id="ENSGT00940000155926"/>
<dbReference type="Proteomes" id="UP000261540">
    <property type="component" value="Unplaced"/>
</dbReference>
<keyword evidence="7" id="KW-0325">Glycoprotein</keyword>
<keyword evidence="6" id="KW-1015">Disulfide bond</keyword>
<sequence length="907" mass="99106">MIPVAQTLRNNVSLDWSLTRTKPAGKVELSVRVSEPGSLVGILVVDKATDWPKSDNDISKYEVLEKLEWAANSDSPSSGAMTGDTNCVSMVCNLVVLTDGRLSRVKDHVKAKLLRGKSLQEDSMTAPVPQIRRHFPDTWLWLNANMSVSTTASFSVTVPDSITTWTASAFVVSDNLGLGIIDTPAKLAVFQNFFLFLGLPAYIIRGEQLILEVNVFNYMERQLEVLVTVAENKSFEFIFQDENGPSMANIRRVSVESRGSAAVLFPVRPKVLGEITVSVKAESYIGSDAIVRKVLVKPEGTEKLFTKSLFLEMPLSESRLSEEMAFAFPADVVPGSEGAHVTVAGDILGPSISGLDSLLQMPSGCGEQNMISFAPSIYVLQYLTKADRVKEDIRSRALTFMEQGYQQQLTYQRRDGSFSAFGDSDSAGSTWLSAFVLRAFLQARPFIPIDENVLSGTAAWLVRQQEADGSFGEPGRVTDAELRGGPDGPTSLTAYVLMALLEEPAYMNIYPSQVSSARMFLETKLGLGISSNYSLSLVAYALSLAKSPQAETALIELMRRADVHDGVMSWSSSKVPPPDSWQPHSVDIEIASYVLLTLFMRAKVMEGILLLKWLCQQRNHLGGYGSAQDTIMALHALSYYAPLSGADSINTTIHVKSTASRTAITFHIDSTNYLLHQSKEIETSKSMRLGISMEGRGFALFQLKVFYNVKNGEASSKHKDGAGMYAFHLDVVVNSSDMDHLTLSVCTSLLESQKVPRTGLVLMEVGLLSGFTLSDEGIATNDLIRKVETPPGKVILYLDSVTTSQVCVGIPTVRSFKVALVQDAMVIVYDFYEPRRRATRTYNAPVLRSLSTCSFCGHDCHLCHPAVPRPPSTAPAASASRPPLIGCPASLFILFLLQLLILTNAVC</sequence>
<keyword evidence="3" id="KW-0732">Signal</keyword>
<dbReference type="CDD" id="cd02897">
    <property type="entry name" value="A2M_2"/>
    <property type="match status" value="1"/>
</dbReference>
<dbReference type="AlphaFoldDB" id="A0A3B3Q3Y7"/>
<dbReference type="InterPro" id="IPR008930">
    <property type="entry name" value="Terpenoid_cyclase/PrenylTrfase"/>
</dbReference>
<dbReference type="Ensembl" id="ENSPKIT00000025230.1">
    <property type="protein sequence ID" value="ENSPKIP00000001312.1"/>
    <property type="gene ID" value="ENSPKIG00000019647.1"/>
</dbReference>
<dbReference type="InterPro" id="IPR047565">
    <property type="entry name" value="Alpha-macroglob_thiol-ester_cl"/>
</dbReference>
<proteinExistence type="inferred from homology"/>
<protein>
    <submittedName>
        <fullName evidence="10">CD109 molecule</fullName>
    </submittedName>
</protein>
<dbReference type="Gene3D" id="2.60.120.1540">
    <property type="match status" value="1"/>
</dbReference>
<dbReference type="InterPro" id="IPR011625">
    <property type="entry name" value="A2M_N_BRD"/>
</dbReference>
<dbReference type="Gene3D" id="2.20.130.20">
    <property type="match status" value="1"/>
</dbReference>
<dbReference type="InterPro" id="IPR019742">
    <property type="entry name" value="MacrogloblnA2_CS"/>
</dbReference>
<evidence type="ECO:0000256" key="2">
    <source>
        <dbReference type="ARBA" id="ARBA00022690"/>
    </source>
</evidence>
<dbReference type="InterPro" id="IPR001599">
    <property type="entry name" value="Macroglobln_a2"/>
</dbReference>
<evidence type="ECO:0000256" key="5">
    <source>
        <dbReference type="ARBA" id="ARBA00022966"/>
    </source>
</evidence>
<keyword evidence="4" id="KW-0722">Serine protease inhibitor</keyword>
<reference evidence="10" key="2">
    <citation type="submission" date="2025-09" db="UniProtKB">
        <authorList>
            <consortium name="Ensembl"/>
        </authorList>
    </citation>
    <scope>IDENTIFICATION</scope>
</reference>
<dbReference type="STRING" id="1676925.ENSPKIP00000001312"/>
<feature type="domain" description="Alpha-2-macroglobulin" evidence="8">
    <location>
        <begin position="138"/>
        <end position="229"/>
    </location>
</feature>
<dbReference type="SUPFAM" id="SSF49410">
    <property type="entry name" value="Alpha-macroglobulin receptor domain"/>
    <property type="match status" value="1"/>
</dbReference>
<evidence type="ECO:0000313" key="10">
    <source>
        <dbReference type="Ensembl" id="ENSPKIP00000001312.1"/>
    </source>
</evidence>
<keyword evidence="5" id="KW-0882">Thioester bond</keyword>
<reference evidence="10" key="1">
    <citation type="submission" date="2025-08" db="UniProtKB">
        <authorList>
            <consortium name="Ensembl"/>
        </authorList>
    </citation>
    <scope>IDENTIFICATION</scope>
</reference>
<dbReference type="InterPro" id="IPR013783">
    <property type="entry name" value="Ig-like_fold"/>
</dbReference>
<evidence type="ECO:0000256" key="7">
    <source>
        <dbReference type="ARBA" id="ARBA00023180"/>
    </source>
</evidence>
<dbReference type="PROSITE" id="PS00477">
    <property type="entry name" value="ALPHA_2_MACROGLOBULIN"/>
    <property type="match status" value="1"/>
</dbReference>
<dbReference type="InterPro" id="IPR036595">
    <property type="entry name" value="A-macroglobulin_rcpt-bd_sf"/>
</dbReference>
<dbReference type="Pfam" id="PF07677">
    <property type="entry name" value="A2M_recep"/>
    <property type="match status" value="1"/>
</dbReference>
<dbReference type="SUPFAM" id="SSF48239">
    <property type="entry name" value="Terpenoid cyclases/Protein prenyltransferases"/>
    <property type="match status" value="1"/>
</dbReference>
<evidence type="ECO:0000256" key="1">
    <source>
        <dbReference type="ARBA" id="ARBA00010952"/>
    </source>
</evidence>
<dbReference type="InterPro" id="IPR011626">
    <property type="entry name" value="Alpha-macroglobulin_TED"/>
</dbReference>
<dbReference type="Pfam" id="PF00207">
    <property type="entry name" value="A2M"/>
    <property type="match status" value="1"/>
</dbReference>
<dbReference type="InterPro" id="IPR050473">
    <property type="entry name" value="A2M/Complement_sys"/>
</dbReference>
<comment type="similarity">
    <text evidence="1">Belongs to the protease inhibitor I39 (alpha-2-macroglobulin) family.</text>
</comment>
<dbReference type="Gene3D" id="1.50.10.20">
    <property type="match status" value="1"/>
</dbReference>
<organism evidence="10 11">
    <name type="scientific">Paramormyrops kingsleyae</name>
    <dbReference type="NCBI Taxonomy" id="1676925"/>
    <lineage>
        <taxon>Eukaryota</taxon>
        <taxon>Metazoa</taxon>
        <taxon>Chordata</taxon>
        <taxon>Craniata</taxon>
        <taxon>Vertebrata</taxon>
        <taxon>Euteleostomi</taxon>
        <taxon>Actinopterygii</taxon>
        <taxon>Neopterygii</taxon>
        <taxon>Teleostei</taxon>
        <taxon>Osteoglossocephala</taxon>
        <taxon>Osteoglossomorpha</taxon>
        <taxon>Osteoglossiformes</taxon>
        <taxon>Mormyridae</taxon>
        <taxon>Paramormyrops</taxon>
    </lineage>
</organism>
<evidence type="ECO:0000259" key="8">
    <source>
        <dbReference type="SMART" id="SM01360"/>
    </source>
</evidence>
<dbReference type="PANTHER" id="PTHR11412:SF136">
    <property type="entry name" value="CD109 ANTIGEN"/>
    <property type="match status" value="1"/>
</dbReference>
<evidence type="ECO:0000256" key="4">
    <source>
        <dbReference type="ARBA" id="ARBA00022900"/>
    </source>
</evidence>
<accession>A0A3B3Q3Y7</accession>
<evidence type="ECO:0000256" key="3">
    <source>
        <dbReference type="ARBA" id="ARBA00022729"/>
    </source>
</evidence>
<dbReference type="PANTHER" id="PTHR11412">
    <property type="entry name" value="MACROGLOBULIN / COMPLEMENT"/>
    <property type="match status" value="1"/>
</dbReference>
<evidence type="ECO:0000256" key="6">
    <source>
        <dbReference type="ARBA" id="ARBA00023157"/>
    </source>
</evidence>
<keyword evidence="2" id="KW-0646">Protease inhibitor</keyword>
<dbReference type="InterPro" id="IPR041813">
    <property type="entry name" value="A2M_TED"/>
</dbReference>
<dbReference type="Gene3D" id="2.60.40.10">
    <property type="entry name" value="Immunoglobulins"/>
    <property type="match status" value="1"/>
</dbReference>